<comment type="caution">
    <text evidence="4">The sequence shown here is derived from an EMBL/GenBank/DDBJ whole genome shotgun (WGS) entry which is preliminary data.</text>
</comment>
<gene>
    <name evidence="4" type="ORF">GHK62_16470</name>
</gene>
<dbReference type="EMBL" id="WITC01000061">
    <property type="protein sequence ID" value="MQX16301.1"/>
    <property type="molecule type" value="Genomic_DNA"/>
</dbReference>
<protein>
    <submittedName>
        <fullName evidence="4">Carbohydrate kinase family protein</fullName>
    </submittedName>
</protein>
<dbReference type="InterPro" id="IPR002173">
    <property type="entry name" value="Carboh/pur_kinase_PfkB_CS"/>
</dbReference>
<evidence type="ECO:0000313" key="4">
    <source>
        <dbReference type="EMBL" id="MQX16301.1"/>
    </source>
</evidence>
<feature type="domain" description="Carbohydrate kinase PfkB" evidence="3">
    <location>
        <begin position="48"/>
        <end position="293"/>
    </location>
</feature>
<dbReference type="InterPro" id="IPR011611">
    <property type="entry name" value="PfkB_dom"/>
</dbReference>
<dbReference type="PANTHER" id="PTHR10584">
    <property type="entry name" value="SUGAR KINASE"/>
    <property type="match status" value="1"/>
</dbReference>
<keyword evidence="1" id="KW-0808">Transferase</keyword>
<evidence type="ECO:0000259" key="3">
    <source>
        <dbReference type="Pfam" id="PF00294"/>
    </source>
</evidence>
<dbReference type="CDD" id="cd01942">
    <property type="entry name" value="ribokinase_group_A"/>
    <property type="match status" value="1"/>
</dbReference>
<evidence type="ECO:0000256" key="2">
    <source>
        <dbReference type="ARBA" id="ARBA00022777"/>
    </source>
</evidence>
<keyword evidence="5" id="KW-1185">Reference proteome</keyword>
<dbReference type="OrthoDB" id="9813569at2"/>
<proteinExistence type="predicted"/>
<dbReference type="Gene3D" id="3.40.1190.20">
    <property type="match status" value="1"/>
</dbReference>
<dbReference type="PANTHER" id="PTHR10584:SF166">
    <property type="entry name" value="RIBOKINASE"/>
    <property type="match status" value="1"/>
</dbReference>
<dbReference type="Proteomes" id="UP000439983">
    <property type="component" value="Unassembled WGS sequence"/>
</dbReference>
<accession>A0A6N7LEL5</accession>
<dbReference type="PROSITE" id="PS00584">
    <property type="entry name" value="PFKB_KINASES_2"/>
    <property type="match status" value="1"/>
</dbReference>
<dbReference type="SUPFAM" id="SSF53613">
    <property type="entry name" value="Ribokinase-like"/>
    <property type="match status" value="1"/>
</dbReference>
<dbReference type="Pfam" id="PF00294">
    <property type="entry name" value="PfkB"/>
    <property type="match status" value="1"/>
</dbReference>
<evidence type="ECO:0000313" key="5">
    <source>
        <dbReference type="Proteomes" id="UP000439983"/>
    </source>
</evidence>
<evidence type="ECO:0000256" key="1">
    <source>
        <dbReference type="ARBA" id="ARBA00022679"/>
    </source>
</evidence>
<organism evidence="4 5">
    <name type="scientific">Sinorhizobium terangae</name>
    <dbReference type="NCBI Taxonomy" id="110322"/>
    <lineage>
        <taxon>Bacteria</taxon>
        <taxon>Pseudomonadati</taxon>
        <taxon>Pseudomonadota</taxon>
        <taxon>Alphaproteobacteria</taxon>
        <taxon>Hyphomicrobiales</taxon>
        <taxon>Rhizobiaceae</taxon>
        <taxon>Sinorhizobium/Ensifer group</taxon>
        <taxon>Sinorhizobium</taxon>
    </lineage>
</organism>
<name>A0A6N7LEL5_SINTE</name>
<dbReference type="GO" id="GO:0016301">
    <property type="term" value="F:kinase activity"/>
    <property type="evidence" value="ECO:0007669"/>
    <property type="project" value="UniProtKB-KW"/>
</dbReference>
<keyword evidence="2 4" id="KW-0418">Kinase</keyword>
<reference evidence="4 5" key="1">
    <citation type="journal article" date="2013" name="Genome Biol.">
        <title>Comparative genomics of the core and accessory genomes of 48 Sinorhizobium strains comprising five genospecies.</title>
        <authorList>
            <person name="Sugawara M."/>
            <person name="Epstein B."/>
            <person name="Badgley B.D."/>
            <person name="Unno T."/>
            <person name="Xu L."/>
            <person name="Reese J."/>
            <person name="Gyaneshwar P."/>
            <person name="Denny R."/>
            <person name="Mudge J."/>
            <person name="Bharti A.K."/>
            <person name="Farmer A.D."/>
            <person name="May G.D."/>
            <person name="Woodward J.E."/>
            <person name="Medigue C."/>
            <person name="Vallenet D."/>
            <person name="Lajus A."/>
            <person name="Rouy Z."/>
            <person name="Martinez-Vaz B."/>
            <person name="Tiffin P."/>
            <person name="Young N.D."/>
            <person name="Sadowsky M.J."/>
        </authorList>
    </citation>
    <scope>NUCLEOTIDE SEQUENCE [LARGE SCALE GENOMIC DNA]</scope>
    <source>
        <strain evidence="4 5">USDA4894</strain>
    </source>
</reference>
<sequence length="310" mass="34051">MVVSEAPGSRCDVMVVGEYYFDLIFRGLPDVPKVSADLWAEEFEWVPGAAYSTALALARLGTRAGWWCTFGNDIFSRMIIDEARRENIDDGLFIHLDKPLRRVSAAFSFAHDRGFISYAEQPDPLPKPEDLERLRPRILLLQGFSLDEERRALIQAARDLGIMVCSDLQHVDYTLSTPGIEEMLSLIDVFLPNSSEAKALTGEDDVERALASIARFCPTVVVKCGADGAIAMSKGEICRVPALAVDVFDTTGAGDCFNAGFVHGLLTEPELRGAIEIAVICGSLAVTGYGGRNLPFQKDLTKYRRREAAI</sequence>
<dbReference type="InterPro" id="IPR029056">
    <property type="entry name" value="Ribokinase-like"/>
</dbReference>
<dbReference type="AlphaFoldDB" id="A0A6N7LEL5"/>